<evidence type="ECO:0000256" key="6">
    <source>
        <dbReference type="RuleBase" id="RU000492"/>
    </source>
</evidence>
<evidence type="ECO:0000256" key="1">
    <source>
        <dbReference type="ARBA" id="ARBA00022741"/>
    </source>
</evidence>
<dbReference type="InterPro" id="IPR014018">
    <property type="entry name" value="SecA_motor_DEAD"/>
</dbReference>
<evidence type="ECO:0000259" key="9">
    <source>
        <dbReference type="PROSITE" id="PS51195"/>
    </source>
</evidence>
<dbReference type="SUPFAM" id="SSF52540">
    <property type="entry name" value="P-loop containing nucleoside triphosphate hydrolases"/>
    <property type="match status" value="1"/>
</dbReference>
<dbReference type="PROSITE" id="PS51195">
    <property type="entry name" value="Q_MOTIF"/>
    <property type="match status" value="1"/>
</dbReference>
<dbReference type="Gene3D" id="3.40.50.300">
    <property type="entry name" value="P-loop containing nucleotide triphosphate hydrolases"/>
    <property type="match status" value="2"/>
</dbReference>
<dbReference type="InterPro" id="IPR014001">
    <property type="entry name" value="Helicase_ATP-bd"/>
</dbReference>
<dbReference type="Proteomes" id="UP000008136">
    <property type="component" value="Chromosome"/>
</dbReference>
<dbReference type="GO" id="GO:0140097">
    <property type="term" value="F:catalytic activity, acting on DNA"/>
    <property type="evidence" value="ECO:0007669"/>
    <property type="project" value="UniProtKB-ARBA"/>
</dbReference>
<dbReference type="Pfam" id="PF00271">
    <property type="entry name" value="Helicase_C"/>
    <property type="match status" value="1"/>
</dbReference>
<name>F2KSZ9_ARCVS</name>
<dbReference type="GO" id="GO:0003676">
    <property type="term" value="F:nucleic acid binding"/>
    <property type="evidence" value="ECO:0007669"/>
    <property type="project" value="InterPro"/>
</dbReference>
<feature type="domain" description="DEAD-box RNA helicase Q" evidence="9">
    <location>
        <begin position="3"/>
        <end position="31"/>
    </location>
</feature>
<evidence type="ECO:0000259" key="7">
    <source>
        <dbReference type="PROSITE" id="PS51192"/>
    </source>
</evidence>
<evidence type="ECO:0000259" key="8">
    <source>
        <dbReference type="PROSITE" id="PS51194"/>
    </source>
</evidence>
<dbReference type="PROSITE" id="PS51196">
    <property type="entry name" value="SECA_MOTOR_DEAD"/>
    <property type="match status" value="1"/>
</dbReference>
<dbReference type="InterPro" id="IPR014014">
    <property type="entry name" value="RNA_helicase_DEAD_Q_motif"/>
</dbReference>
<reference evidence="11 12" key="1">
    <citation type="submission" date="2011-03" db="EMBL/GenBank/DDBJ databases">
        <title>The complete genome of Archaeoglobus veneficus SNP6.</title>
        <authorList>
            <consortium name="US DOE Joint Genome Institute (JGI-PGF)"/>
            <person name="Lucas S."/>
            <person name="Copeland A."/>
            <person name="Lapidus A."/>
            <person name="Bruce D."/>
            <person name="Goodwin L."/>
            <person name="Pitluck S."/>
            <person name="Kyrpides N."/>
            <person name="Mavromatis K."/>
            <person name="Pagani I."/>
            <person name="Ivanova N."/>
            <person name="Mikhailova N."/>
            <person name="Lu M."/>
            <person name="Detter J.C."/>
            <person name="Tapia R."/>
            <person name="Han C."/>
            <person name="Land M."/>
            <person name="Hauser L."/>
            <person name="Markowitz V."/>
            <person name="Cheng J.-F."/>
            <person name="Hugenholtz P."/>
            <person name="Woyke T."/>
            <person name="Wu D."/>
            <person name="Spring S."/>
            <person name="Brambilla E."/>
            <person name="Klenk H.-P."/>
            <person name="Eisen J.A."/>
        </authorList>
    </citation>
    <scope>NUCLEOTIDE SEQUENCE [LARGE SCALE GENOMIC DNA]</scope>
    <source>
        <strain>SNP6</strain>
    </source>
</reference>
<evidence type="ECO:0000256" key="2">
    <source>
        <dbReference type="ARBA" id="ARBA00022801"/>
    </source>
</evidence>
<protein>
    <submittedName>
        <fullName evidence="11">DEAD/DEAH box helicase domain protein</fullName>
    </submittedName>
</protein>
<dbReference type="PROSITE" id="PS51192">
    <property type="entry name" value="HELICASE_ATP_BIND_1"/>
    <property type="match status" value="1"/>
</dbReference>
<dbReference type="EMBL" id="CP002588">
    <property type="protein sequence ID" value="AEA47029.1"/>
    <property type="molecule type" value="Genomic_DNA"/>
</dbReference>
<organism evidence="11 12">
    <name type="scientific">Archaeoglobus veneficus (strain DSM 11195 / SNP6)</name>
    <dbReference type="NCBI Taxonomy" id="693661"/>
    <lineage>
        <taxon>Archaea</taxon>
        <taxon>Methanobacteriati</taxon>
        <taxon>Methanobacteriota</taxon>
        <taxon>Archaeoglobi</taxon>
        <taxon>Archaeoglobales</taxon>
        <taxon>Archaeoglobaceae</taxon>
        <taxon>Archaeoglobus</taxon>
    </lineage>
</organism>
<dbReference type="InterPro" id="IPR011545">
    <property type="entry name" value="DEAD/DEAH_box_helicase_dom"/>
</dbReference>
<dbReference type="STRING" id="693661.Arcve_1018"/>
<dbReference type="eggNOG" id="arCOG00558">
    <property type="taxonomic scope" value="Archaea"/>
</dbReference>
<dbReference type="PANTHER" id="PTHR47959">
    <property type="entry name" value="ATP-DEPENDENT RNA HELICASE RHLE-RELATED"/>
    <property type="match status" value="1"/>
</dbReference>
<dbReference type="PANTHER" id="PTHR47959:SF1">
    <property type="entry name" value="ATP-DEPENDENT RNA HELICASE DBPA"/>
    <property type="match status" value="1"/>
</dbReference>
<dbReference type="Pfam" id="PF00270">
    <property type="entry name" value="DEAD"/>
    <property type="match status" value="1"/>
</dbReference>
<dbReference type="InterPro" id="IPR027417">
    <property type="entry name" value="P-loop_NTPase"/>
</dbReference>
<dbReference type="GO" id="GO:0005829">
    <property type="term" value="C:cytosol"/>
    <property type="evidence" value="ECO:0007669"/>
    <property type="project" value="TreeGrafter"/>
</dbReference>
<dbReference type="PROSITE" id="PS51194">
    <property type="entry name" value="HELICASE_CTER"/>
    <property type="match status" value="1"/>
</dbReference>
<evidence type="ECO:0000256" key="3">
    <source>
        <dbReference type="ARBA" id="ARBA00022806"/>
    </source>
</evidence>
<keyword evidence="12" id="KW-1185">Reference proteome</keyword>
<feature type="domain" description="Helicase C-terminal" evidence="8">
    <location>
        <begin position="212"/>
        <end position="379"/>
    </location>
</feature>
<dbReference type="GO" id="GO:0016787">
    <property type="term" value="F:hydrolase activity"/>
    <property type="evidence" value="ECO:0007669"/>
    <property type="project" value="UniProtKB-KW"/>
</dbReference>
<evidence type="ECO:0000256" key="4">
    <source>
        <dbReference type="ARBA" id="ARBA00022840"/>
    </source>
</evidence>
<dbReference type="GO" id="GO:0003724">
    <property type="term" value="F:RNA helicase activity"/>
    <property type="evidence" value="ECO:0007669"/>
    <property type="project" value="InterPro"/>
</dbReference>
<dbReference type="InterPro" id="IPR001650">
    <property type="entry name" value="Helicase_C-like"/>
</dbReference>
<evidence type="ECO:0000313" key="12">
    <source>
        <dbReference type="Proteomes" id="UP000008136"/>
    </source>
</evidence>
<evidence type="ECO:0000256" key="5">
    <source>
        <dbReference type="PROSITE-ProRule" id="PRU00552"/>
    </source>
</evidence>
<dbReference type="SMART" id="SM00487">
    <property type="entry name" value="DEXDc"/>
    <property type="match status" value="1"/>
</dbReference>
<dbReference type="CDD" id="cd00268">
    <property type="entry name" value="DEADc"/>
    <property type="match status" value="1"/>
</dbReference>
<dbReference type="PROSITE" id="PS00039">
    <property type="entry name" value="DEAD_ATP_HELICASE"/>
    <property type="match status" value="1"/>
</dbReference>
<keyword evidence="1 6" id="KW-0547">Nucleotide-binding</keyword>
<dbReference type="SMART" id="SM00490">
    <property type="entry name" value="HELICc"/>
    <property type="match status" value="1"/>
</dbReference>
<dbReference type="KEGG" id="ave:Arcve_1018"/>
<dbReference type="InterPro" id="IPR000629">
    <property type="entry name" value="RNA-helicase_DEAD-box_CS"/>
</dbReference>
<dbReference type="AlphaFoldDB" id="F2KSZ9"/>
<feature type="short sequence motif" description="Q motif" evidence="5">
    <location>
        <begin position="3"/>
        <end position="31"/>
    </location>
</feature>
<gene>
    <name evidence="11" type="ordered locus">Arcve_1018</name>
</gene>
<feature type="domain" description="Helicase ATP-binding" evidence="7">
    <location>
        <begin position="34"/>
        <end position="202"/>
    </location>
</feature>
<feature type="domain" description="SecA family profile" evidence="10">
    <location>
        <begin position="1"/>
        <end position="389"/>
    </location>
</feature>
<evidence type="ECO:0000259" key="10">
    <source>
        <dbReference type="PROSITE" id="PS51196"/>
    </source>
</evidence>
<dbReference type="GO" id="GO:0005524">
    <property type="term" value="F:ATP binding"/>
    <property type="evidence" value="ECO:0007669"/>
    <property type="project" value="UniProtKB-KW"/>
</dbReference>
<dbReference type="InterPro" id="IPR050079">
    <property type="entry name" value="DEAD_box_RNA_helicase"/>
</dbReference>
<keyword evidence="3 6" id="KW-0347">Helicase</keyword>
<dbReference type="InterPro" id="IPR044742">
    <property type="entry name" value="DEAD/DEAH_RhlB"/>
</dbReference>
<comment type="similarity">
    <text evidence="6">Belongs to the DEAD box helicase family.</text>
</comment>
<accession>F2KSZ9</accession>
<keyword evidence="4 6" id="KW-0067">ATP-binding</keyword>
<dbReference type="HOGENOM" id="CLU_003041_1_3_2"/>
<keyword evidence="2 6" id="KW-0378">Hydrolase</keyword>
<sequence>MDLKFSEMNLSEGMLGLLEMHGIEEPTEIQTKAIPLVEKGFDVVAQSETGSGKTLAFAIPIIEAAETGKGIQALVLTPTRELANQIENEFRRFSRHKGLRIANIHGGVPIEPQIRDLRRADVVVGTPGRLLDHVRRKTVDFSRVEYFVIDEADRMLDMGFIDDVKAIMRCTPKTRQSLLFSATIPPEVRALASRYMKNPKTIRTKELVDPKLLNQYYYDVDDSEKFSMLVHLLRKENPKKALVFTNMRKTSDIVAKNLFMHGFKASVLHGGLTQSKRDRMMERFRKGEIRVLVATDVASRGLDVKGVTHVFNYDVPSKAEDYIHRIGRTARAGKNGKAVTILGRKDHGSFRRIMVKYGLTIERLEETFQEVPFKYVTTYRPHKGGRRRF</sequence>
<proteinExistence type="inferred from homology"/>
<evidence type="ECO:0000313" key="11">
    <source>
        <dbReference type="EMBL" id="AEA47029.1"/>
    </source>
</evidence>
<dbReference type="CDD" id="cd18787">
    <property type="entry name" value="SF2_C_DEAD"/>
    <property type="match status" value="1"/>
</dbReference>